<dbReference type="Proteomes" id="UP000051952">
    <property type="component" value="Unassembled WGS sequence"/>
</dbReference>
<dbReference type="VEuPathDB" id="TriTrypDB:BSAL_20430"/>
<dbReference type="InterPro" id="IPR029416">
    <property type="entry name" value="CFAP300"/>
</dbReference>
<keyword evidence="9" id="KW-1185">Reference proteome</keyword>
<sequence>MIRIDEEPTSASSSAFTFNAQPSRLFETVKSDGEYRVLLEKWGLLPDTELLCFRFDQLYHRGMRDDFLKSLFRSDALRSTMRLANGRGELTESFPPAASVGSVTYEELTCTAVSLDMFDRLVDNQLVREAHGGGGNSESDEEDEKKPAKVERVVQMMDVYLPCGITVSDQLRGLFMLGEESEFHGQYYNDEEQKEFLYHVLWRLCAGGALNQWEDNFVTLKDAARSLYKDLVCVGRDEDTDELKVLSHVMLVTEVEGVPTLYPRDDQCSPSNGNYCYVVVNPSRKEVLVWYHAFWSTF</sequence>
<evidence type="ECO:0000256" key="2">
    <source>
        <dbReference type="ARBA" id="ARBA00009205"/>
    </source>
</evidence>
<dbReference type="OMA" id="FYHCYGV"/>
<organism evidence="8 9">
    <name type="scientific">Bodo saltans</name>
    <name type="common">Flagellated protozoan</name>
    <dbReference type="NCBI Taxonomy" id="75058"/>
    <lineage>
        <taxon>Eukaryota</taxon>
        <taxon>Discoba</taxon>
        <taxon>Euglenozoa</taxon>
        <taxon>Kinetoplastea</taxon>
        <taxon>Metakinetoplastina</taxon>
        <taxon>Eubodonida</taxon>
        <taxon>Bodonidae</taxon>
        <taxon>Bodo</taxon>
    </lineage>
</organism>
<evidence type="ECO:0000313" key="8">
    <source>
        <dbReference type="EMBL" id="CUG89312.1"/>
    </source>
</evidence>
<comment type="subcellular location">
    <subcellularLocation>
        <location evidence="1">Cytoplasm</location>
        <location evidence="1">Cytoskeleton</location>
        <location evidence="1">Cilium axoneme</location>
    </subcellularLocation>
</comment>
<evidence type="ECO:0000256" key="3">
    <source>
        <dbReference type="ARBA" id="ARBA00022174"/>
    </source>
</evidence>
<keyword evidence="6" id="KW-0966">Cell projection</keyword>
<evidence type="ECO:0000256" key="6">
    <source>
        <dbReference type="ARBA" id="ARBA00023273"/>
    </source>
</evidence>
<evidence type="ECO:0000256" key="1">
    <source>
        <dbReference type="ARBA" id="ARBA00004430"/>
    </source>
</evidence>
<proteinExistence type="inferred from homology"/>
<dbReference type="PANTHER" id="PTHR31078:SF1">
    <property type="entry name" value="CILIA- AND FLAGELLA-ASSOCIATED PROTEIN 300"/>
    <property type="match status" value="1"/>
</dbReference>
<reference evidence="9" key="1">
    <citation type="submission" date="2015-09" db="EMBL/GenBank/DDBJ databases">
        <authorList>
            <consortium name="Pathogen Informatics"/>
        </authorList>
    </citation>
    <scope>NUCLEOTIDE SEQUENCE [LARGE SCALE GENOMIC DNA]</scope>
    <source>
        <strain evidence="9">Lake Konstanz</strain>
    </source>
</reference>
<name>A0A0S4JGK6_BODSA</name>
<dbReference type="AlphaFoldDB" id="A0A0S4JGK6"/>
<accession>A0A0S4JGK6</accession>
<dbReference type="OrthoDB" id="10259249at2759"/>
<evidence type="ECO:0000256" key="7">
    <source>
        <dbReference type="SAM" id="MobiDB-lite"/>
    </source>
</evidence>
<dbReference type="GO" id="GO:0005930">
    <property type="term" value="C:axoneme"/>
    <property type="evidence" value="ECO:0007669"/>
    <property type="project" value="UniProtKB-SubCell"/>
</dbReference>
<keyword evidence="4" id="KW-0963">Cytoplasm</keyword>
<feature type="region of interest" description="Disordered" evidence="7">
    <location>
        <begin position="129"/>
        <end position="148"/>
    </location>
</feature>
<dbReference type="EMBL" id="CYKH01001722">
    <property type="protein sequence ID" value="CUG89312.1"/>
    <property type="molecule type" value="Genomic_DNA"/>
</dbReference>
<dbReference type="Pfam" id="PF14926">
    <property type="entry name" value="CFAP300"/>
    <property type="match status" value="1"/>
</dbReference>
<evidence type="ECO:0000313" key="9">
    <source>
        <dbReference type="Proteomes" id="UP000051952"/>
    </source>
</evidence>
<gene>
    <name evidence="8" type="ORF">BSAL_20430</name>
</gene>
<comment type="similarity">
    <text evidence="2">Belongs to the CFAP300 family.</text>
</comment>
<evidence type="ECO:0000256" key="4">
    <source>
        <dbReference type="ARBA" id="ARBA00022490"/>
    </source>
</evidence>
<dbReference type="PANTHER" id="PTHR31078">
    <property type="entry name" value="CILIA- AND FLAGELLA-ASSOCIATED PROTEIN 300"/>
    <property type="match status" value="1"/>
</dbReference>
<keyword evidence="5" id="KW-0206">Cytoskeleton</keyword>
<protein>
    <recommendedName>
        <fullName evidence="3">Cilia- and flagella-associated protein 300</fullName>
    </recommendedName>
</protein>
<evidence type="ECO:0000256" key="5">
    <source>
        <dbReference type="ARBA" id="ARBA00023212"/>
    </source>
</evidence>